<dbReference type="Gene3D" id="3.50.50.60">
    <property type="entry name" value="FAD/NAD(P)-binding domain"/>
    <property type="match status" value="1"/>
</dbReference>
<sequence>MSFSSDTPKFRVAICGAGIGGLVLAVTIGKFAGRDVQVDLYEAHDAITTIGAGIMISRRTSAVLKALGLYEEISHVSMKPSASSHEQIRMSDIPEGGFEWFSPIVRQGNPVYRQHLVDILKKHLPSSCMVHFNKRLTTYTKLPTGSLILHFADESSDNTDVLIGADGIRSSVRKTLFETIDRDLIDPSKIRHYTDPSWTGTLVYRAVVPVEKLLETDPNATTLEDFIV</sequence>
<evidence type="ECO:0000313" key="6">
    <source>
        <dbReference type="EMBL" id="OJA11573.1"/>
    </source>
</evidence>
<dbReference type="PRINTS" id="PR00420">
    <property type="entry name" value="RNGMNOXGNASE"/>
</dbReference>
<dbReference type="OrthoDB" id="417877at2759"/>
<evidence type="ECO:0000256" key="2">
    <source>
        <dbReference type="ARBA" id="ARBA00022827"/>
    </source>
</evidence>
<dbReference type="GO" id="GO:0016491">
    <property type="term" value="F:oxidoreductase activity"/>
    <property type="evidence" value="ECO:0007669"/>
    <property type="project" value="UniProtKB-KW"/>
</dbReference>
<dbReference type="STRING" id="180088.A0A1J8PRQ2"/>
<keyword evidence="2" id="KW-0274">FAD</keyword>
<keyword evidence="3" id="KW-0560">Oxidoreductase</keyword>
<dbReference type="EMBL" id="LVVM01005004">
    <property type="protein sequence ID" value="OJA11573.1"/>
    <property type="molecule type" value="Genomic_DNA"/>
</dbReference>
<reference evidence="6 7" key="1">
    <citation type="submission" date="2016-03" db="EMBL/GenBank/DDBJ databases">
        <title>Comparative genomics of the ectomycorrhizal sister species Rhizopogon vinicolor and Rhizopogon vesiculosus (Basidiomycota: Boletales) reveals a divergence of the mating type B locus.</title>
        <authorList>
            <person name="Mujic A.B."/>
            <person name="Kuo A."/>
            <person name="Tritt A."/>
            <person name="Lipzen A."/>
            <person name="Chen C."/>
            <person name="Johnson J."/>
            <person name="Sharma A."/>
            <person name="Barry K."/>
            <person name="Grigoriev I.V."/>
            <person name="Spatafora J.W."/>
        </authorList>
    </citation>
    <scope>NUCLEOTIDE SEQUENCE [LARGE SCALE GENOMIC DNA]</scope>
    <source>
        <strain evidence="6 7">AM-OR11-056</strain>
    </source>
</reference>
<dbReference type="GO" id="GO:0044550">
    <property type="term" value="P:secondary metabolite biosynthetic process"/>
    <property type="evidence" value="ECO:0007669"/>
    <property type="project" value="TreeGrafter"/>
</dbReference>
<dbReference type="GO" id="GO:0071949">
    <property type="term" value="F:FAD binding"/>
    <property type="evidence" value="ECO:0007669"/>
    <property type="project" value="InterPro"/>
</dbReference>
<keyword evidence="4" id="KW-0472">Membrane</keyword>
<evidence type="ECO:0000256" key="3">
    <source>
        <dbReference type="ARBA" id="ARBA00023002"/>
    </source>
</evidence>
<dbReference type="InterPro" id="IPR036188">
    <property type="entry name" value="FAD/NAD-bd_sf"/>
</dbReference>
<dbReference type="InterPro" id="IPR051104">
    <property type="entry name" value="FAD_monoxygenase"/>
</dbReference>
<dbReference type="AlphaFoldDB" id="A0A1J8PRQ2"/>
<organism evidence="6 7">
    <name type="scientific">Rhizopogon vesiculosus</name>
    <dbReference type="NCBI Taxonomy" id="180088"/>
    <lineage>
        <taxon>Eukaryota</taxon>
        <taxon>Fungi</taxon>
        <taxon>Dikarya</taxon>
        <taxon>Basidiomycota</taxon>
        <taxon>Agaricomycotina</taxon>
        <taxon>Agaricomycetes</taxon>
        <taxon>Agaricomycetidae</taxon>
        <taxon>Boletales</taxon>
        <taxon>Suillineae</taxon>
        <taxon>Rhizopogonaceae</taxon>
        <taxon>Rhizopogon</taxon>
    </lineage>
</organism>
<keyword evidence="7" id="KW-1185">Reference proteome</keyword>
<keyword evidence="4" id="KW-0812">Transmembrane</keyword>
<name>A0A1J8PRQ2_9AGAM</name>
<evidence type="ECO:0000259" key="5">
    <source>
        <dbReference type="Pfam" id="PF01494"/>
    </source>
</evidence>
<dbReference type="Proteomes" id="UP000183567">
    <property type="component" value="Unassembled WGS sequence"/>
</dbReference>
<dbReference type="Pfam" id="PF01494">
    <property type="entry name" value="FAD_binding_3"/>
    <property type="match status" value="1"/>
</dbReference>
<comment type="caution">
    <text evidence="6">The sequence shown here is derived from an EMBL/GenBank/DDBJ whole genome shotgun (WGS) entry which is preliminary data.</text>
</comment>
<protein>
    <recommendedName>
        <fullName evidence="5">FAD-binding domain-containing protein</fullName>
    </recommendedName>
</protein>
<dbReference type="SUPFAM" id="SSF51905">
    <property type="entry name" value="FAD/NAD(P)-binding domain"/>
    <property type="match status" value="1"/>
</dbReference>
<evidence type="ECO:0000256" key="4">
    <source>
        <dbReference type="SAM" id="Phobius"/>
    </source>
</evidence>
<proteinExistence type="predicted"/>
<feature type="domain" description="FAD-binding" evidence="5">
    <location>
        <begin position="11"/>
        <end position="176"/>
    </location>
</feature>
<gene>
    <name evidence="6" type="ORF">AZE42_12456</name>
</gene>
<evidence type="ECO:0000313" key="7">
    <source>
        <dbReference type="Proteomes" id="UP000183567"/>
    </source>
</evidence>
<feature type="non-terminal residue" evidence="6">
    <location>
        <position position="228"/>
    </location>
</feature>
<accession>A0A1J8PRQ2</accession>
<evidence type="ECO:0000256" key="1">
    <source>
        <dbReference type="ARBA" id="ARBA00022630"/>
    </source>
</evidence>
<keyword evidence="4" id="KW-1133">Transmembrane helix</keyword>
<dbReference type="PANTHER" id="PTHR46720">
    <property type="entry name" value="HYDROXYLASE, PUTATIVE (AFU_ORTHOLOGUE AFUA_3G01460)-RELATED"/>
    <property type="match status" value="1"/>
</dbReference>
<dbReference type="InterPro" id="IPR002938">
    <property type="entry name" value="FAD-bd"/>
</dbReference>
<feature type="transmembrane region" description="Helical" evidence="4">
    <location>
        <begin position="12"/>
        <end position="32"/>
    </location>
</feature>
<dbReference type="PANTHER" id="PTHR46720:SF3">
    <property type="entry name" value="FAD-BINDING DOMAIN-CONTAINING PROTEIN-RELATED"/>
    <property type="match status" value="1"/>
</dbReference>
<keyword evidence="1" id="KW-0285">Flavoprotein</keyword>